<proteinExistence type="predicted"/>
<dbReference type="PANTHER" id="PTHR43130">
    <property type="entry name" value="ARAC-FAMILY TRANSCRIPTIONAL REGULATOR"/>
    <property type="match status" value="1"/>
</dbReference>
<dbReference type="InterPro" id="IPR018062">
    <property type="entry name" value="HTH_AraC-typ_CS"/>
</dbReference>
<dbReference type="PROSITE" id="PS01124">
    <property type="entry name" value="HTH_ARAC_FAMILY_2"/>
    <property type="match status" value="1"/>
</dbReference>
<dbReference type="OrthoDB" id="4110300at2"/>
<dbReference type="InterPro" id="IPR002818">
    <property type="entry name" value="DJ-1/PfpI"/>
</dbReference>
<dbReference type="PANTHER" id="PTHR43130:SF3">
    <property type="entry name" value="HTH-TYPE TRANSCRIPTIONAL REGULATOR RV1931C"/>
    <property type="match status" value="1"/>
</dbReference>
<gene>
    <name evidence="5" type="ORF">B7P34_19160</name>
</gene>
<dbReference type="SUPFAM" id="SSF46689">
    <property type="entry name" value="Homeodomain-like"/>
    <property type="match status" value="2"/>
</dbReference>
<dbReference type="Pfam" id="PF12833">
    <property type="entry name" value="HTH_18"/>
    <property type="match status" value="1"/>
</dbReference>
<dbReference type="Gene3D" id="1.10.10.60">
    <property type="entry name" value="Homeodomain-like"/>
    <property type="match status" value="1"/>
</dbReference>
<keyword evidence="6" id="KW-1185">Reference proteome</keyword>
<dbReference type="Gene3D" id="3.40.50.880">
    <property type="match status" value="1"/>
</dbReference>
<feature type="domain" description="HTH araC/xylS-type" evidence="4">
    <location>
        <begin position="232"/>
        <end position="330"/>
    </location>
</feature>
<dbReference type="SUPFAM" id="SSF52317">
    <property type="entry name" value="Class I glutamine amidotransferase-like"/>
    <property type="match status" value="1"/>
</dbReference>
<dbReference type="GO" id="GO:0043565">
    <property type="term" value="F:sequence-specific DNA binding"/>
    <property type="evidence" value="ECO:0007669"/>
    <property type="project" value="InterPro"/>
</dbReference>
<evidence type="ECO:0000256" key="3">
    <source>
        <dbReference type="ARBA" id="ARBA00023163"/>
    </source>
</evidence>
<name>A0A9X7JNR7_9ACTN</name>
<dbReference type="AlphaFoldDB" id="A0A9X7JNR7"/>
<dbReference type="InterPro" id="IPR018060">
    <property type="entry name" value="HTH_AraC"/>
</dbReference>
<keyword evidence="1" id="KW-0805">Transcription regulation</keyword>
<evidence type="ECO:0000256" key="1">
    <source>
        <dbReference type="ARBA" id="ARBA00023015"/>
    </source>
</evidence>
<dbReference type="EMBL" id="PXWG01000050">
    <property type="protein sequence ID" value="PSJ27125.1"/>
    <property type="molecule type" value="Genomic_DNA"/>
</dbReference>
<evidence type="ECO:0000259" key="4">
    <source>
        <dbReference type="PROSITE" id="PS01124"/>
    </source>
</evidence>
<keyword evidence="2" id="KW-0238">DNA-binding</keyword>
<accession>A0A9X7JNR7</accession>
<dbReference type="PROSITE" id="PS00041">
    <property type="entry name" value="HTH_ARAC_FAMILY_1"/>
    <property type="match status" value="1"/>
</dbReference>
<evidence type="ECO:0000313" key="5">
    <source>
        <dbReference type="EMBL" id="PSJ27125.1"/>
    </source>
</evidence>
<keyword evidence="3" id="KW-0804">Transcription</keyword>
<sequence length="369" mass="38957">MTQQSGGPGLGLGPGPGPGSVAVAVTEGMPILELAVPCHVFGTSHPDPGVPWYDFRLCNLTEGEAVPARQWFTTHTPHGYRELVEADTVIVPASADVREDPPARLLEAVREAHDRGARIVSLCSGAFVLAAAGLLDGRRAATHWQHAPLLAERYPEVDVDPTVLYIDDGDILTSAGSTAGIDLCLHVLRKDLGSRVAGSVARHLVVPAHRPGGQAQYIETPVPPAETDSGLAPLLHWAAERLHQPLTAPQLARQAGTSVRTLVRRFHRATGTTPLQWLQAQRISRAKELLETTDQPMDKIAEQCGLGGAGNLRLHFARSVGIPPSEYRRAYRAADGGAHDSSTAAPIAASGSAAGSCTKVGYPAPPLQG</sequence>
<dbReference type="GO" id="GO:0003700">
    <property type="term" value="F:DNA-binding transcription factor activity"/>
    <property type="evidence" value="ECO:0007669"/>
    <property type="project" value="InterPro"/>
</dbReference>
<dbReference type="SMART" id="SM00342">
    <property type="entry name" value="HTH_ARAC"/>
    <property type="match status" value="1"/>
</dbReference>
<dbReference type="InterPro" id="IPR009057">
    <property type="entry name" value="Homeodomain-like_sf"/>
</dbReference>
<comment type="caution">
    <text evidence="5">The sequence shown here is derived from an EMBL/GenBank/DDBJ whole genome shotgun (WGS) entry which is preliminary data.</text>
</comment>
<dbReference type="InterPro" id="IPR052158">
    <property type="entry name" value="INH-QAR"/>
</dbReference>
<evidence type="ECO:0000313" key="6">
    <source>
        <dbReference type="Proteomes" id="UP000242427"/>
    </source>
</evidence>
<dbReference type="CDD" id="cd03137">
    <property type="entry name" value="GATase1_AraC_1"/>
    <property type="match status" value="1"/>
</dbReference>
<reference evidence="5 6" key="1">
    <citation type="submission" date="2018-03" db="EMBL/GenBank/DDBJ databases">
        <title>Chitinolytic properties of Streptosporangium nondiastaticum TBG75A20.</title>
        <authorList>
            <person name="Gayathri V."/>
            <person name="Shiburaj S."/>
        </authorList>
    </citation>
    <scope>NUCLEOTIDE SEQUENCE [LARGE SCALE GENOMIC DNA]</scope>
    <source>
        <strain evidence="5 6">TBG75A20</strain>
    </source>
</reference>
<dbReference type="RefSeq" id="WP_106678041.1">
    <property type="nucleotide sequence ID" value="NZ_PXWG01000050.1"/>
</dbReference>
<evidence type="ECO:0000256" key="2">
    <source>
        <dbReference type="ARBA" id="ARBA00023125"/>
    </source>
</evidence>
<dbReference type="InterPro" id="IPR029062">
    <property type="entry name" value="Class_I_gatase-like"/>
</dbReference>
<protein>
    <submittedName>
        <fullName evidence="5">AraC family transcriptional regulator</fullName>
    </submittedName>
</protein>
<organism evidence="5 6">
    <name type="scientific">Streptosporangium nondiastaticum</name>
    <dbReference type="NCBI Taxonomy" id="35764"/>
    <lineage>
        <taxon>Bacteria</taxon>
        <taxon>Bacillati</taxon>
        <taxon>Actinomycetota</taxon>
        <taxon>Actinomycetes</taxon>
        <taxon>Streptosporangiales</taxon>
        <taxon>Streptosporangiaceae</taxon>
        <taxon>Streptosporangium</taxon>
    </lineage>
</organism>
<dbReference type="Pfam" id="PF01965">
    <property type="entry name" value="DJ-1_PfpI"/>
    <property type="match status" value="1"/>
</dbReference>
<dbReference type="Proteomes" id="UP000242427">
    <property type="component" value="Unassembled WGS sequence"/>
</dbReference>